<feature type="non-terminal residue" evidence="1">
    <location>
        <position position="463"/>
    </location>
</feature>
<dbReference type="AlphaFoldDB" id="L0W748"/>
<organism evidence="1 2">
    <name type="scientific">Alcanivorax hongdengensis A-11-3</name>
    <dbReference type="NCBI Taxonomy" id="1177179"/>
    <lineage>
        <taxon>Bacteria</taxon>
        <taxon>Pseudomonadati</taxon>
        <taxon>Pseudomonadota</taxon>
        <taxon>Gammaproteobacteria</taxon>
        <taxon>Oceanospirillales</taxon>
        <taxon>Alcanivoracaceae</taxon>
        <taxon>Alcanivorax</taxon>
    </lineage>
</organism>
<dbReference type="eggNOG" id="COG3012">
    <property type="taxonomic scope" value="Bacteria"/>
</dbReference>
<proteinExistence type="predicted"/>
<reference evidence="1 2" key="1">
    <citation type="journal article" date="2012" name="J. Bacteriol.">
        <title>Genome Sequence of the Alkane-Degrading Bacterium Alcanivorax hongdengensis Type Strain A-11-3.</title>
        <authorList>
            <person name="Lai Q."/>
            <person name="Shao Z."/>
        </authorList>
    </citation>
    <scope>NUCLEOTIDE SEQUENCE [LARGE SCALE GENOMIC DNA]</scope>
    <source>
        <strain evidence="1 2">A-11-3</strain>
    </source>
</reference>
<evidence type="ECO:0000313" key="2">
    <source>
        <dbReference type="Proteomes" id="UP000010164"/>
    </source>
</evidence>
<dbReference type="Proteomes" id="UP000010164">
    <property type="component" value="Unassembled WGS sequence"/>
</dbReference>
<name>L0W748_9GAMM</name>
<dbReference type="OrthoDB" id="5107704at2"/>
<evidence type="ECO:0000313" key="1">
    <source>
        <dbReference type="EMBL" id="EKF72759.1"/>
    </source>
</evidence>
<gene>
    <name evidence="1" type="ORF">A11A3_17100</name>
</gene>
<dbReference type="EMBL" id="AMRJ01000067">
    <property type="protein sequence ID" value="EKF72759.1"/>
    <property type="molecule type" value="Genomic_DNA"/>
</dbReference>
<protein>
    <submittedName>
        <fullName evidence="1">Uncharacterized protein</fullName>
    </submittedName>
</protein>
<comment type="caution">
    <text evidence="1">The sequence shown here is derived from an EMBL/GenBank/DDBJ whole genome shotgun (WGS) entry which is preliminary data.</text>
</comment>
<dbReference type="RefSeq" id="WP_008930582.1">
    <property type="nucleotide sequence ID" value="NZ_AMRJ01000067.1"/>
</dbReference>
<accession>L0W748</accession>
<sequence>MKDKKNNKKISDNPSSADIKALLPVLQTLGKGAGFLGKLGLKRENMLRFAGHVDGLVAQSRIIDLPDRFNEAFGPLGWIAVGSALSVDIINEALSLHAKGKIDEAENKLVEWFTAENIELFAISRADRFHQAGLRDNQLKEALQLYLEKRYMAAVPLILIACDGFASDIAPVSPFEKDADLSCFDSITGHSTALPELMKLITKGVRKSRDDELELPLRHGILHGRSLGYANKKVCAKAWLLMMALVDWAIDKSSEDERRAQYEKKQKETLSDVFEKRSHIQADRKAMDAFEPYHVDLPLTKPLDPDSPENALSEFLSGWKAKNFGKMALHAVNLTQKPVKKIAGEMRSTTDNIELINYEILSIHRINPVRCDVRILAKAKTLTKEVEGEFSLVIFRFAADGNIAMPSQNGRWSIQQNFMYNIMHEKFATTANNKDTQESLERRRPDRTYAETVRVFKTLCHSQ</sequence>
<keyword evidence="2" id="KW-1185">Reference proteome</keyword>